<dbReference type="InterPro" id="IPR050317">
    <property type="entry name" value="Plant_Fungal_Acyltransferase"/>
</dbReference>
<evidence type="ECO:0000256" key="1">
    <source>
        <dbReference type="ARBA" id="ARBA00009861"/>
    </source>
</evidence>
<dbReference type="Pfam" id="PF02458">
    <property type="entry name" value="Transferase"/>
    <property type="match status" value="1"/>
</dbReference>
<dbReference type="Proteomes" id="UP000015453">
    <property type="component" value="Unassembled WGS sequence"/>
</dbReference>
<comment type="caution">
    <text evidence="2">The sequence shown here is derived from an EMBL/GenBank/DDBJ whole genome shotgun (WGS) entry which is preliminary data.</text>
</comment>
<organism evidence="2 3">
    <name type="scientific">Genlisea aurea</name>
    <dbReference type="NCBI Taxonomy" id="192259"/>
    <lineage>
        <taxon>Eukaryota</taxon>
        <taxon>Viridiplantae</taxon>
        <taxon>Streptophyta</taxon>
        <taxon>Embryophyta</taxon>
        <taxon>Tracheophyta</taxon>
        <taxon>Spermatophyta</taxon>
        <taxon>Magnoliopsida</taxon>
        <taxon>eudicotyledons</taxon>
        <taxon>Gunneridae</taxon>
        <taxon>Pentapetalae</taxon>
        <taxon>asterids</taxon>
        <taxon>lamiids</taxon>
        <taxon>Lamiales</taxon>
        <taxon>Lentibulariaceae</taxon>
        <taxon>Genlisea</taxon>
    </lineage>
</organism>
<accession>S8DRY8</accession>
<feature type="non-terminal residue" evidence="2">
    <location>
        <position position="1"/>
    </location>
</feature>
<dbReference type="PANTHER" id="PTHR31642">
    <property type="entry name" value="TRICHOTHECENE 3-O-ACETYLTRANSFERASE"/>
    <property type="match status" value="1"/>
</dbReference>
<dbReference type="Gene3D" id="3.30.559.10">
    <property type="entry name" value="Chloramphenicol acetyltransferase-like domain"/>
    <property type="match status" value="2"/>
</dbReference>
<sequence length="429" mass="47721">SEMEKEQLVYDVKLSSVGPGKVSGFNTSVSPENADLAMKLHYVKGVYYFGREAFEGVTVQDIKDPTFVWLNKYPVHCGRFRRDHPSERPYIKCNDCGVRFVEATCGKTLQEWFEMEGDERLLSSGQILGPELKFSPLVYIQLTKFKCGSVAVGLSWAHVLGDLFSAVDFMNDWGRTVAGLQIGQPVDFINQSAKPKLSNASTSFKDPLSIKRVDPVGDNWIHSPNCRMRVVSFRIPPAQLSLLRAKLQVKATFESVAAVIWKCIARIRGREKEQRVVTVCKKNDDRDGDRRKRILNNTQIVSVARADFPVIDAECGELVSLLMEDLVDERVKIGEAVERSYGLADFVVYGANLSFVNLEDTNLYGFEYNGQKSIRASYHIDGVSENGAIVVHPESSSGGGGGGRTVVAILPENEAIELKLEMKKEGLLI</sequence>
<dbReference type="PANTHER" id="PTHR31642:SF115">
    <property type="entry name" value="PROTEIN ECERIFERUM 26-LIKE"/>
    <property type="match status" value="1"/>
</dbReference>
<dbReference type="GO" id="GO:0016747">
    <property type="term" value="F:acyltransferase activity, transferring groups other than amino-acyl groups"/>
    <property type="evidence" value="ECO:0007669"/>
    <property type="project" value="TreeGrafter"/>
</dbReference>
<protein>
    <recommendedName>
        <fullName evidence="4">Protein ECERIFERUM 26-like</fullName>
    </recommendedName>
</protein>
<dbReference type="AlphaFoldDB" id="S8DRY8"/>
<reference evidence="2 3" key="1">
    <citation type="journal article" date="2013" name="BMC Genomics">
        <title>The miniature genome of a carnivorous plant Genlisea aurea contains a low number of genes and short non-coding sequences.</title>
        <authorList>
            <person name="Leushkin E.V."/>
            <person name="Sutormin R.A."/>
            <person name="Nabieva E.R."/>
            <person name="Penin A.A."/>
            <person name="Kondrashov A.S."/>
            <person name="Logacheva M.D."/>
        </authorList>
    </citation>
    <scope>NUCLEOTIDE SEQUENCE [LARGE SCALE GENOMIC DNA]</scope>
</reference>
<dbReference type="InterPro" id="IPR023213">
    <property type="entry name" value="CAT-like_dom_sf"/>
</dbReference>
<dbReference type="EMBL" id="AUSU01006044">
    <property type="protein sequence ID" value="EPS62582.1"/>
    <property type="molecule type" value="Genomic_DNA"/>
</dbReference>
<name>S8DRY8_9LAMI</name>
<gene>
    <name evidence="2" type="ORF">M569_12210</name>
</gene>
<evidence type="ECO:0000313" key="2">
    <source>
        <dbReference type="EMBL" id="EPS62582.1"/>
    </source>
</evidence>
<comment type="similarity">
    <text evidence="1">Belongs to the plant acyltransferase family.</text>
</comment>
<keyword evidence="3" id="KW-1185">Reference proteome</keyword>
<proteinExistence type="inferred from homology"/>
<evidence type="ECO:0008006" key="4">
    <source>
        <dbReference type="Google" id="ProtNLM"/>
    </source>
</evidence>
<dbReference type="OrthoDB" id="1862401at2759"/>
<evidence type="ECO:0000313" key="3">
    <source>
        <dbReference type="Proteomes" id="UP000015453"/>
    </source>
</evidence>